<dbReference type="InterPro" id="IPR050154">
    <property type="entry name" value="UbiB_kinase"/>
</dbReference>
<evidence type="ECO:0000256" key="8">
    <source>
        <dbReference type="ARBA" id="ARBA00022741"/>
    </source>
</evidence>
<evidence type="ECO:0000256" key="10">
    <source>
        <dbReference type="ARBA" id="ARBA00022840"/>
    </source>
</evidence>
<feature type="domain" description="ABC1 atypical kinase-like" evidence="14">
    <location>
        <begin position="91"/>
        <end position="337"/>
    </location>
</feature>
<evidence type="ECO:0000256" key="3">
    <source>
        <dbReference type="ARBA" id="ARBA00022475"/>
    </source>
</evidence>
<dbReference type="PANTHER" id="PTHR10566:SF113">
    <property type="entry name" value="PROTEIN ACTIVITY OF BC1 COMPLEX KINASE 7, CHLOROPLASTIC"/>
    <property type="match status" value="1"/>
</dbReference>
<organism evidence="15 16">
    <name type="scientific">Sphingobium herbicidovorans (strain ATCC 700291 / DSM 11019 / CCUG 56400 / KCTC 2939 / LMG 18315 / NBRC 16415 / MH)</name>
    <name type="common">Sphingomonas herbicidovorans</name>
    <dbReference type="NCBI Taxonomy" id="1219045"/>
    <lineage>
        <taxon>Bacteria</taxon>
        <taxon>Pseudomonadati</taxon>
        <taxon>Pseudomonadota</taxon>
        <taxon>Alphaproteobacteria</taxon>
        <taxon>Sphingomonadales</taxon>
        <taxon>Sphingomonadaceae</taxon>
        <taxon>Sphingobium</taxon>
    </lineage>
</organism>
<dbReference type="eggNOG" id="COG0661">
    <property type="taxonomic scope" value="Bacteria"/>
</dbReference>
<dbReference type="GO" id="GO:0016301">
    <property type="term" value="F:kinase activity"/>
    <property type="evidence" value="ECO:0007669"/>
    <property type="project" value="UniProtKB-KW"/>
</dbReference>
<evidence type="ECO:0000256" key="4">
    <source>
        <dbReference type="ARBA" id="ARBA00022519"/>
    </source>
</evidence>
<proteinExistence type="inferred from homology"/>
<dbReference type="GO" id="GO:0005524">
    <property type="term" value="F:ATP binding"/>
    <property type="evidence" value="ECO:0007669"/>
    <property type="project" value="UniProtKB-KW"/>
</dbReference>
<comment type="caution">
    <text evidence="15">The sequence shown here is derived from an EMBL/GenBank/DDBJ whole genome shotgun (WGS) entry which is preliminary data.</text>
</comment>
<keyword evidence="5" id="KW-0808">Transferase</keyword>
<dbReference type="CDD" id="cd13972">
    <property type="entry name" value="UbiB"/>
    <property type="match status" value="1"/>
</dbReference>
<dbReference type="UniPathway" id="UPA00232"/>
<evidence type="ECO:0000256" key="6">
    <source>
        <dbReference type="ARBA" id="ARBA00022688"/>
    </source>
</evidence>
<evidence type="ECO:0000256" key="9">
    <source>
        <dbReference type="ARBA" id="ARBA00022777"/>
    </source>
</evidence>
<dbReference type="Pfam" id="PF03109">
    <property type="entry name" value="ABC1"/>
    <property type="match status" value="1"/>
</dbReference>
<evidence type="ECO:0000256" key="7">
    <source>
        <dbReference type="ARBA" id="ARBA00022692"/>
    </source>
</evidence>
<dbReference type="EMBL" id="JFZA02000012">
    <property type="protein sequence ID" value="KFG90487.1"/>
    <property type="molecule type" value="Genomic_DNA"/>
</dbReference>
<gene>
    <name evidence="15" type="ORF">BV98_001691</name>
</gene>
<dbReference type="PATRIC" id="fig|1219045.3.peg.1727"/>
<evidence type="ECO:0000313" key="15">
    <source>
        <dbReference type="EMBL" id="KFG90487.1"/>
    </source>
</evidence>
<keyword evidence="16" id="KW-1185">Reference proteome</keyword>
<comment type="pathway">
    <text evidence="1">Cofactor biosynthesis; ubiquinone biosynthesis [regulation].</text>
</comment>
<keyword evidence="12 13" id="KW-0472">Membrane</keyword>
<dbReference type="GO" id="GO:0006744">
    <property type="term" value="P:ubiquinone biosynthetic process"/>
    <property type="evidence" value="ECO:0007669"/>
    <property type="project" value="UniProtKB-UniPathway"/>
</dbReference>
<evidence type="ECO:0000256" key="13">
    <source>
        <dbReference type="SAM" id="Phobius"/>
    </source>
</evidence>
<dbReference type="SUPFAM" id="SSF56112">
    <property type="entry name" value="Protein kinase-like (PK-like)"/>
    <property type="match status" value="1"/>
</dbReference>
<accession>A0A086PAR9</accession>
<name>A0A086PAR9_SPHHM</name>
<dbReference type="PANTHER" id="PTHR10566">
    <property type="entry name" value="CHAPERONE-ACTIVITY OF BC1 COMPLEX CABC1 -RELATED"/>
    <property type="match status" value="1"/>
</dbReference>
<evidence type="ECO:0000256" key="5">
    <source>
        <dbReference type="ARBA" id="ARBA00022679"/>
    </source>
</evidence>
<feature type="transmembrane region" description="Helical" evidence="13">
    <location>
        <begin position="489"/>
        <end position="511"/>
    </location>
</feature>
<evidence type="ECO:0000256" key="2">
    <source>
        <dbReference type="ARBA" id="ARBA00009670"/>
    </source>
</evidence>
<dbReference type="InterPro" id="IPR004147">
    <property type="entry name" value="ABC1_dom"/>
</dbReference>
<keyword evidence="8" id="KW-0547">Nucleotide-binding</keyword>
<comment type="similarity">
    <text evidence="2">Belongs to the protein kinase superfamily. ADCK protein kinase family.</text>
</comment>
<dbReference type="AlphaFoldDB" id="A0A086PAR9"/>
<dbReference type="InterPro" id="IPR045308">
    <property type="entry name" value="UbiB_bact"/>
</dbReference>
<dbReference type="InterPro" id="IPR011009">
    <property type="entry name" value="Kinase-like_dom_sf"/>
</dbReference>
<dbReference type="OrthoDB" id="9795390at2"/>
<evidence type="ECO:0000256" key="11">
    <source>
        <dbReference type="ARBA" id="ARBA00022989"/>
    </source>
</evidence>
<keyword evidence="3" id="KW-1003">Cell membrane</keyword>
<sequence length="513" mass="56975">MASHLTHIWRLLKWGRTLARHGALTGIERDPLTPTPVRRLVRVARVGARVPRQPRYADAFQAIGPAAIKLGQTLATRPDLVGEQAANDLLRLQDALPPVPFATVRAQIEQSFGRPLESMYSRFDEIPVGAASIAQVHRAMTREGRDVAVKVIRPGVTEQFNRDIQTYEWAAAHIEMLGSEAARLRPRLVIANMKRWTARELDLRREAASASELAEAMEALPGYRVPEIDWDRTTGKVMTMEWIDGTKISDRDALIAAGHDVKDIAARLVNAFLRQAISEGFFHADMHQGNLFVTANGDIVAIDFGIMGRIDRRARMWLAEILYGLITGNYRRVAEIHFEAQYVPGHHNVEEFATALRAVGEPMRGKPVRELSVGGMLDGLFAITRDFDMQTQPHLLLLQKTMVMVEGVATALDPDINLWETSGPYVKEWLRSELGPEAKAADTLIENWRTLQRLPGLIRRIEEAFPEKGGAPPPPPLTEVKLIRVGGGWRYAAVAGFAAVAGAIVTALLHLQL</sequence>
<dbReference type="NCBIfam" id="TIGR01982">
    <property type="entry name" value="UbiB"/>
    <property type="match status" value="1"/>
</dbReference>
<evidence type="ECO:0000313" key="16">
    <source>
        <dbReference type="Proteomes" id="UP000024284"/>
    </source>
</evidence>
<keyword evidence="7 13" id="KW-0812">Transmembrane</keyword>
<evidence type="ECO:0000256" key="1">
    <source>
        <dbReference type="ARBA" id="ARBA00005020"/>
    </source>
</evidence>
<keyword evidence="10" id="KW-0067">ATP-binding</keyword>
<reference evidence="15" key="1">
    <citation type="submission" date="2014-08" db="EMBL/GenBank/DDBJ databases">
        <title>Draft genome sequences of Sphingobium herbicidovorans.</title>
        <authorList>
            <person name="Gan H.M."/>
            <person name="Gan H.Y."/>
            <person name="Savka M.A."/>
        </authorList>
    </citation>
    <scope>NUCLEOTIDE SEQUENCE [LARGE SCALE GENOMIC DNA]</scope>
    <source>
        <strain evidence="15">NBRC 16415</strain>
    </source>
</reference>
<evidence type="ECO:0000259" key="14">
    <source>
        <dbReference type="Pfam" id="PF03109"/>
    </source>
</evidence>
<evidence type="ECO:0000256" key="12">
    <source>
        <dbReference type="ARBA" id="ARBA00023136"/>
    </source>
</evidence>
<keyword evidence="9" id="KW-0418">Kinase</keyword>
<keyword evidence="11 13" id="KW-1133">Transmembrane helix</keyword>
<keyword evidence="4" id="KW-0997">Cell inner membrane</keyword>
<dbReference type="RefSeq" id="WP_037464630.1">
    <property type="nucleotide sequence ID" value="NZ_BCZD01000005.1"/>
</dbReference>
<protein>
    <submittedName>
        <fullName evidence="15">2-octaprenylphenol hydroxylase</fullName>
    </submittedName>
</protein>
<dbReference type="Proteomes" id="UP000024284">
    <property type="component" value="Unassembled WGS sequence"/>
</dbReference>
<keyword evidence="6" id="KW-0831">Ubiquinone biosynthesis</keyword>
<dbReference type="STRING" id="76947.GCA_002080435_01296"/>
<dbReference type="InterPro" id="IPR010232">
    <property type="entry name" value="UbiB"/>
</dbReference>